<dbReference type="InterPro" id="IPR036770">
    <property type="entry name" value="Ankyrin_rpt-contain_sf"/>
</dbReference>
<dbReference type="PANTHER" id="PTHR24198:SF165">
    <property type="entry name" value="ANKYRIN REPEAT-CONTAINING PROTEIN-RELATED"/>
    <property type="match status" value="1"/>
</dbReference>
<dbReference type="Pfam" id="PF12796">
    <property type="entry name" value="Ank_2"/>
    <property type="match status" value="1"/>
</dbReference>
<dbReference type="InterPro" id="IPR002110">
    <property type="entry name" value="Ankyrin_rpt"/>
</dbReference>
<keyword evidence="2 3" id="KW-0040">ANK repeat</keyword>
<organism evidence="4 5">
    <name type="scientific">Clytia hemisphaerica</name>
    <dbReference type="NCBI Taxonomy" id="252671"/>
    <lineage>
        <taxon>Eukaryota</taxon>
        <taxon>Metazoa</taxon>
        <taxon>Cnidaria</taxon>
        <taxon>Hydrozoa</taxon>
        <taxon>Hydroidolina</taxon>
        <taxon>Leptothecata</taxon>
        <taxon>Obeliida</taxon>
        <taxon>Clytiidae</taxon>
        <taxon>Clytia</taxon>
    </lineage>
</organism>
<dbReference type="PROSITE" id="PS50088">
    <property type="entry name" value="ANK_REPEAT"/>
    <property type="match status" value="1"/>
</dbReference>
<name>A0A7M5WWQ0_9CNID</name>
<dbReference type="Proteomes" id="UP000594262">
    <property type="component" value="Unplaced"/>
</dbReference>
<keyword evidence="1" id="KW-0677">Repeat</keyword>
<dbReference type="SUPFAM" id="SSF48403">
    <property type="entry name" value="Ankyrin repeat"/>
    <property type="match status" value="1"/>
</dbReference>
<dbReference type="EnsemblMetazoa" id="CLYHEMT014271.1">
    <property type="protein sequence ID" value="CLYHEMP014271.1"/>
    <property type="gene ID" value="CLYHEMG014271"/>
</dbReference>
<evidence type="ECO:0000256" key="1">
    <source>
        <dbReference type="ARBA" id="ARBA00022737"/>
    </source>
</evidence>
<evidence type="ECO:0000256" key="2">
    <source>
        <dbReference type="ARBA" id="ARBA00023043"/>
    </source>
</evidence>
<dbReference type="PRINTS" id="PR01415">
    <property type="entry name" value="ANKYRIN"/>
</dbReference>
<dbReference type="OrthoDB" id="5984898at2759"/>
<sequence>MTLATNSTSSFSALFASLKFGIKRSSKIELSSDSITNVAVDSPSTKLRRQALSLDFSTAEHSTILDELLKIQQNEANTDVKKRHAFSKRKSFSKKQSSIYNGTESLHNAILNGNVELTRQILLLENVDVNALLPPGWNALHHACRLGNLNIIKLLLEFGADASIQNEDSLTPLLLAVTNGYFDVAAYLINDGGVSCKEVRNGFQAAIPYNRKPTELTVFNSRFRKAKSFDFDCER</sequence>
<dbReference type="AlphaFoldDB" id="A0A7M5WWQ0"/>
<evidence type="ECO:0000313" key="4">
    <source>
        <dbReference type="EnsemblMetazoa" id="CLYHEMP014271.1"/>
    </source>
</evidence>
<dbReference type="Gene3D" id="1.25.40.20">
    <property type="entry name" value="Ankyrin repeat-containing domain"/>
    <property type="match status" value="1"/>
</dbReference>
<evidence type="ECO:0000313" key="5">
    <source>
        <dbReference type="Proteomes" id="UP000594262"/>
    </source>
</evidence>
<dbReference type="SMART" id="SM00248">
    <property type="entry name" value="ANK"/>
    <property type="match status" value="3"/>
</dbReference>
<dbReference type="PROSITE" id="PS50297">
    <property type="entry name" value="ANK_REP_REGION"/>
    <property type="match status" value="1"/>
</dbReference>
<reference evidence="4" key="1">
    <citation type="submission" date="2021-01" db="UniProtKB">
        <authorList>
            <consortium name="EnsemblMetazoa"/>
        </authorList>
    </citation>
    <scope>IDENTIFICATION</scope>
</reference>
<feature type="repeat" description="ANK" evidence="3">
    <location>
        <begin position="135"/>
        <end position="167"/>
    </location>
</feature>
<evidence type="ECO:0000256" key="3">
    <source>
        <dbReference type="PROSITE-ProRule" id="PRU00023"/>
    </source>
</evidence>
<accession>A0A7M5WWQ0</accession>
<protein>
    <submittedName>
        <fullName evidence="4">Uncharacterized protein</fullName>
    </submittedName>
</protein>
<proteinExistence type="predicted"/>
<keyword evidence="5" id="KW-1185">Reference proteome</keyword>
<dbReference type="PANTHER" id="PTHR24198">
    <property type="entry name" value="ANKYRIN REPEAT AND PROTEIN KINASE DOMAIN-CONTAINING PROTEIN"/>
    <property type="match status" value="1"/>
</dbReference>